<evidence type="ECO:0000256" key="3">
    <source>
        <dbReference type="ARBA" id="ARBA00022516"/>
    </source>
</evidence>
<dbReference type="PANTHER" id="PTHR21248">
    <property type="entry name" value="CARDIOLIPIN SYNTHASE"/>
    <property type="match status" value="1"/>
</dbReference>
<evidence type="ECO:0000313" key="16">
    <source>
        <dbReference type="Proteomes" id="UP000006222"/>
    </source>
</evidence>
<feature type="domain" description="PLD phosphodiesterase" evidence="14">
    <location>
        <begin position="228"/>
        <end position="255"/>
    </location>
</feature>
<evidence type="ECO:0000256" key="12">
    <source>
        <dbReference type="NCBIfam" id="TIGR04265"/>
    </source>
</evidence>
<dbReference type="InterPro" id="IPR001736">
    <property type="entry name" value="PLipase_D/transphosphatidylase"/>
</dbReference>
<dbReference type="InterPro" id="IPR027379">
    <property type="entry name" value="CLS_N"/>
</dbReference>
<dbReference type="Gene3D" id="3.30.870.10">
    <property type="entry name" value="Endonuclease Chain A"/>
    <property type="match status" value="2"/>
</dbReference>
<dbReference type="PATRIC" id="fig|991778.3.peg.60"/>
<keyword evidence="9 13" id="KW-0472">Membrane</keyword>
<gene>
    <name evidence="15" type="ORF">RBWH47_03876</name>
</gene>
<dbReference type="CDD" id="cd09152">
    <property type="entry name" value="PLDc_EcCLS_like_1"/>
    <property type="match status" value="1"/>
</dbReference>
<keyword evidence="6" id="KW-0677">Repeat</keyword>
<dbReference type="NCBIfam" id="TIGR04265">
    <property type="entry name" value="bac_cardiolipin"/>
    <property type="match status" value="1"/>
</dbReference>
<protein>
    <recommendedName>
        <fullName evidence="12">Cardiolipin synthase</fullName>
        <ecNumber evidence="12">2.7.8.-</ecNumber>
    </recommendedName>
</protein>
<feature type="transmembrane region" description="Helical" evidence="13">
    <location>
        <begin position="12"/>
        <end position="33"/>
    </location>
</feature>
<evidence type="ECO:0000256" key="11">
    <source>
        <dbReference type="ARBA" id="ARBA00023264"/>
    </source>
</evidence>
<reference evidence="15 16" key="1">
    <citation type="journal article" date="2013" name="Mar. Genomics">
        <title>Expression of sulfatases in Rhodopirellula baltica and the diversity of sulfatases in the genus Rhodopirellula.</title>
        <authorList>
            <person name="Wegner C.E."/>
            <person name="Richter-Heitmann T."/>
            <person name="Klindworth A."/>
            <person name="Klockow C."/>
            <person name="Richter M."/>
            <person name="Achstetter T."/>
            <person name="Glockner F.O."/>
            <person name="Harder J."/>
        </authorList>
    </citation>
    <scope>NUCLEOTIDE SEQUENCE [LARGE SCALE GENOMIC DNA]</scope>
    <source>
        <strain evidence="15 16">WH47</strain>
    </source>
</reference>
<evidence type="ECO:0000256" key="9">
    <source>
        <dbReference type="ARBA" id="ARBA00023136"/>
    </source>
</evidence>
<evidence type="ECO:0000256" key="7">
    <source>
        <dbReference type="ARBA" id="ARBA00022989"/>
    </source>
</evidence>
<evidence type="ECO:0000256" key="2">
    <source>
        <dbReference type="ARBA" id="ARBA00022475"/>
    </source>
</evidence>
<comment type="caution">
    <text evidence="15">The sequence shown here is derived from an EMBL/GenBank/DDBJ whole genome shotgun (WGS) entry which is preliminary data.</text>
</comment>
<evidence type="ECO:0000256" key="10">
    <source>
        <dbReference type="ARBA" id="ARBA00023209"/>
    </source>
</evidence>
<sequence length="491" mass="55027">MMDLGQYFQIHIDAVSIGLVAHVTIEAITIIRVMTRPHREPASRVAWVTIIAAVPFLGVLLYVLFGETNIGRRRMERMKQVIKRLPTMPEINPEESRNTLANVPIRYQHLFRMGESINGFEAIGGNSGTLMQDSNSAVDSMIADIDRATDHVHLLFYIWLPDNNGLKMVEALKRAAKRGVTCRAMADDLGSRTIIRSTHWKEMQEAGVHLSRALPIGNLMLRALRGRIDLRNHRKILVIDGSVTYCGSQNCADPEFRVKPKYAPWVDAVIRFEGPVVRQNQELFVADWMAGTDDDLTDLLGRPLPNTGPGFSAQVIGTGPTVRDSAMPEVFETLFHTARRKLTISTPYYVPNESMQQALCAAAWRGVETTIILPANNDSRIVGGASRSYYAGLLEAGVRIYEYTGGLLHTKSVTLDDEVTLIGSANMDRRSFDLNYENNILFHDPQLTADVFARQRVYIERSNEITAQQVSDWSLPRRLWNNVLATLGPIL</sequence>
<dbReference type="InterPro" id="IPR025202">
    <property type="entry name" value="PLD-like_dom"/>
</dbReference>
<evidence type="ECO:0000256" key="4">
    <source>
        <dbReference type="ARBA" id="ARBA00022679"/>
    </source>
</evidence>
<dbReference type="SMART" id="SM00155">
    <property type="entry name" value="PLDc"/>
    <property type="match status" value="2"/>
</dbReference>
<evidence type="ECO:0000313" key="15">
    <source>
        <dbReference type="EMBL" id="EGF29958.1"/>
    </source>
</evidence>
<comment type="subcellular location">
    <subcellularLocation>
        <location evidence="1">Cell membrane</location>
        <topology evidence="1">Multi-pass membrane protein</topology>
    </subcellularLocation>
</comment>
<dbReference type="GO" id="GO:0032049">
    <property type="term" value="P:cardiolipin biosynthetic process"/>
    <property type="evidence" value="ECO:0007669"/>
    <property type="project" value="UniProtKB-UniRule"/>
</dbReference>
<keyword evidence="10" id="KW-0594">Phospholipid biosynthesis</keyword>
<dbReference type="PANTHER" id="PTHR21248:SF22">
    <property type="entry name" value="PHOSPHOLIPASE D"/>
    <property type="match status" value="1"/>
</dbReference>
<dbReference type="CDD" id="cd09158">
    <property type="entry name" value="PLDc_EcCLS_like_2"/>
    <property type="match status" value="1"/>
</dbReference>
<dbReference type="AlphaFoldDB" id="F2AK90"/>
<feature type="transmembrane region" description="Helical" evidence="13">
    <location>
        <begin position="45"/>
        <end position="65"/>
    </location>
</feature>
<evidence type="ECO:0000256" key="13">
    <source>
        <dbReference type="SAM" id="Phobius"/>
    </source>
</evidence>
<dbReference type="InterPro" id="IPR022924">
    <property type="entry name" value="Cardiolipin_synthase"/>
</dbReference>
<evidence type="ECO:0000256" key="5">
    <source>
        <dbReference type="ARBA" id="ARBA00022692"/>
    </source>
</evidence>
<evidence type="ECO:0000256" key="6">
    <source>
        <dbReference type="ARBA" id="ARBA00022737"/>
    </source>
</evidence>
<feature type="domain" description="PLD phosphodiesterase" evidence="14">
    <location>
        <begin position="404"/>
        <end position="431"/>
    </location>
</feature>
<keyword evidence="5 13" id="KW-0812">Transmembrane</keyword>
<evidence type="ECO:0000256" key="1">
    <source>
        <dbReference type="ARBA" id="ARBA00004651"/>
    </source>
</evidence>
<dbReference type="EMBL" id="AFAR01000001">
    <property type="protein sequence ID" value="EGF29958.1"/>
    <property type="molecule type" value="Genomic_DNA"/>
</dbReference>
<dbReference type="Proteomes" id="UP000006222">
    <property type="component" value="Unassembled WGS sequence"/>
</dbReference>
<keyword evidence="4" id="KW-0808">Transferase</keyword>
<keyword evidence="8" id="KW-0443">Lipid metabolism</keyword>
<dbReference type="GO" id="GO:0008808">
    <property type="term" value="F:cardiolipin synthase activity"/>
    <property type="evidence" value="ECO:0007669"/>
    <property type="project" value="UniProtKB-UniRule"/>
</dbReference>
<organism evidence="15 16">
    <name type="scientific">Rhodopirellula baltica WH47</name>
    <dbReference type="NCBI Taxonomy" id="991778"/>
    <lineage>
        <taxon>Bacteria</taxon>
        <taxon>Pseudomonadati</taxon>
        <taxon>Planctomycetota</taxon>
        <taxon>Planctomycetia</taxon>
        <taxon>Pirellulales</taxon>
        <taxon>Pirellulaceae</taxon>
        <taxon>Rhodopirellula</taxon>
    </lineage>
</organism>
<dbReference type="RefSeq" id="WP_007324057.1">
    <property type="nucleotide sequence ID" value="NZ_AFAR01000001.1"/>
</dbReference>
<accession>F2AK90</accession>
<dbReference type="EC" id="2.7.8.-" evidence="12"/>
<dbReference type="Pfam" id="PF13396">
    <property type="entry name" value="PLDc_N"/>
    <property type="match status" value="1"/>
</dbReference>
<keyword evidence="7 13" id="KW-1133">Transmembrane helix</keyword>
<proteinExistence type="predicted"/>
<dbReference type="GO" id="GO:0005886">
    <property type="term" value="C:plasma membrane"/>
    <property type="evidence" value="ECO:0007669"/>
    <property type="project" value="UniProtKB-SubCell"/>
</dbReference>
<evidence type="ECO:0000259" key="14">
    <source>
        <dbReference type="PROSITE" id="PS50035"/>
    </source>
</evidence>
<keyword evidence="2" id="KW-1003">Cell membrane</keyword>
<keyword evidence="11" id="KW-1208">Phospholipid metabolism</keyword>
<dbReference type="SUPFAM" id="SSF56024">
    <property type="entry name" value="Phospholipase D/nuclease"/>
    <property type="match status" value="2"/>
</dbReference>
<evidence type="ECO:0000256" key="8">
    <source>
        <dbReference type="ARBA" id="ARBA00023098"/>
    </source>
</evidence>
<name>F2AK90_RHOBT</name>
<keyword evidence="3" id="KW-0444">Lipid biosynthesis</keyword>
<dbReference type="Pfam" id="PF13091">
    <property type="entry name" value="PLDc_2"/>
    <property type="match status" value="2"/>
</dbReference>
<dbReference type="PROSITE" id="PS50035">
    <property type="entry name" value="PLD"/>
    <property type="match status" value="2"/>
</dbReference>